<dbReference type="InterPro" id="IPR050706">
    <property type="entry name" value="Cyclic-di-GMP_PDE-like"/>
</dbReference>
<evidence type="ECO:0000259" key="3">
    <source>
        <dbReference type="PROSITE" id="PS50883"/>
    </source>
</evidence>
<dbReference type="InterPro" id="IPR032244">
    <property type="entry name" value="LapD_MoxY_N"/>
</dbReference>
<dbReference type="GO" id="GO:0016020">
    <property type="term" value="C:membrane"/>
    <property type="evidence" value="ECO:0007669"/>
    <property type="project" value="InterPro"/>
</dbReference>
<dbReference type="InterPro" id="IPR042461">
    <property type="entry name" value="LapD_MoxY_peri_C"/>
</dbReference>
<keyword evidence="2" id="KW-0472">Membrane</keyword>
<dbReference type="PROSITE" id="PS50883">
    <property type="entry name" value="EAL"/>
    <property type="match status" value="1"/>
</dbReference>
<dbReference type="KEGG" id="bgv:CAL12_09645"/>
<evidence type="ECO:0000313" key="7">
    <source>
        <dbReference type="Proteomes" id="UP000194151"/>
    </source>
</evidence>
<evidence type="ECO:0000259" key="5">
    <source>
        <dbReference type="PROSITE" id="PS50887"/>
    </source>
</evidence>
<dbReference type="InterPro" id="IPR001633">
    <property type="entry name" value="EAL_dom"/>
</dbReference>
<dbReference type="SMART" id="SM00052">
    <property type="entry name" value="EAL"/>
    <property type="match status" value="1"/>
</dbReference>
<dbReference type="PANTHER" id="PTHR33121:SF79">
    <property type="entry name" value="CYCLIC DI-GMP PHOSPHODIESTERASE PDED-RELATED"/>
    <property type="match status" value="1"/>
</dbReference>
<dbReference type="GO" id="GO:0007165">
    <property type="term" value="P:signal transduction"/>
    <property type="evidence" value="ECO:0007669"/>
    <property type="project" value="InterPro"/>
</dbReference>
<dbReference type="InterPro" id="IPR043128">
    <property type="entry name" value="Rev_trsase/Diguanyl_cyclase"/>
</dbReference>
<keyword evidence="7" id="KW-1185">Reference proteome</keyword>
<feature type="transmembrane region" description="Helical" evidence="2">
    <location>
        <begin position="154"/>
        <end position="176"/>
    </location>
</feature>
<dbReference type="SUPFAM" id="SSF141868">
    <property type="entry name" value="EAL domain-like"/>
    <property type="match status" value="1"/>
</dbReference>
<evidence type="ECO:0000256" key="2">
    <source>
        <dbReference type="SAM" id="Phobius"/>
    </source>
</evidence>
<proteinExistence type="predicted"/>
<dbReference type="InterPro" id="IPR035919">
    <property type="entry name" value="EAL_sf"/>
</dbReference>
<dbReference type="InterPro" id="IPR000160">
    <property type="entry name" value="GGDEF_dom"/>
</dbReference>
<reference evidence="6 7" key="1">
    <citation type="submission" date="2017-05" db="EMBL/GenBank/DDBJ databases">
        <title>Complete and WGS of Bordetella genogroups.</title>
        <authorList>
            <person name="Spilker T."/>
            <person name="LiPuma J."/>
        </authorList>
    </citation>
    <scope>NUCLEOTIDE SEQUENCE [LARGE SCALE GENOMIC DNA]</scope>
    <source>
        <strain evidence="6 7">AU19157</strain>
    </source>
</reference>
<feature type="domain" description="EAL" evidence="3">
    <location>
        <begin position="423"/>
        <end position="658"/>
    </location>
</feature>
<dbReference type="Gene3D" id="6.20.270.20">
    <property type="entry name" value="LapD/MoxY periplasmic domain"/>
    <property type="match status" value="1"/>
</dbReference>
<dbReference type="STRING" id="1416806.CAL12_09645"/>
<feature type="transmembrane region" description="Helical" evidence="2">
    <location>
        <begin position="20"/>
        <end position="38"/>
    </location>
</feature>
<dbReference type="EMBL" id="CP021108">
    <property type="protein sequence ID" value="ARP81080.1"/>
    <property type="molecule type" value="Genomic_DNA"/>
</dbReference>
<feature type="coiled-coil region" evidence="1">
    <location>
        <begin position="215"/>
        <end position="246"/>
    </location>
</feature>
<dbReference type="PANTHER" id="PTHR33121">
    <property type="entry name" value="CYCLIC DI-GMP PHOSPHODIESTERASE PDEF"/>
    <property type="match status" value="1"/>
</dbReference>
<gene>
    <name evidence="6" type="ORF">CAL12_09645</name>
</gene>
<dbReference type="SMART" id="SM00267">
    <property type="entry name" value="GGDEF"/>
    <property type="match status" value="1"/>
</dbReference>
<dbReference type="PROSITE" id="PS50887">
    <property type="entry name" value="GGDEF"/>
    <property type="match status" value="1"/>
</dbReference>
<dbReference type="Gene3D" id="3.30.70.270">
    <property type="match status" value="1"/>
</dbReference>
<accession>A0A1W6YJ56</accession>
<evidence type="ECO:0008006" key="8">
    <source>
        <dbReference type="Google" id="ProtNLM"/>
    </source>
</evidence>
<dbReference type="Pfam" id="PF00563">
    <property type="entry name" value="EAL"/>
    <property type="match status" value="1"/>
</dbReference>
<evidence type="ECO:0000259" key="4">
    <source>
        <dbReference type="PROSITE" id="PS50885"/>
    </source>
</evidence>
<keyword evidence="1" id="KW-0175">Coiled coil</keyword>
<dbReference type="InterPro" id="IPR003660">
    <property type="entry name" value="HAMP_dom"/>
</dbReference>
<dbReference type="PROSITE" id="PS50885">
    <property type="entry name" value="HAMP"/>
    <property type="match status" value="1"/>
</dbReference>
<dbReference type="Pfam" id="PF00990">
    <property type="entry name" value="GGDEF"/>
    <property type="match status" value="1"/>
</dbReference>
<keyword evidence="2" id="KW-1133">Transmembrane helix</keyword>
<protein>
    <recommendedName>
        <fullName evidence="8">GGDEF domain-containing protein</fullName>
    </recommendedName>
</protein>
<name>A0A1W6YJ56_9BORD</name>
<dbReference type="InterPro" id="IPR029787">
    <property type="entry name" value="Nucleotide_cyclase"/>
</dbReference>
<dbReference type="GO" id="GO:0071111">
    <property type="term" value="F:cyclic-guanylate-specific phosphodiesterase activity"/>
    <property type="evidence" value="ECO:0007669"/>
    <property type="project" value="InterPro"/>
</dbReference>
<dbReference type="Gene3D" id="3.20.20.450">
    <property type="entry name" value="EAL domain"/>
    <property type="match status" value="1"/>
</dbReference>
<feature type="domain" description="HAMP" evidence="4">
    <location>
        <begin position="182"/>
        <end position="234"/>
    </location>
</feature>
<organism evidence="6 7">
    <name type="scientific">Bordetella genomosp. 8</name>
    <dbReference type="NCBI Taxonomy" id="1416806"/>
    <lineage>
        <taxon>Bacteria</taxon>
        <taxon>Pseudomonadati</taxon>
        <taxon>Pseudomonadota</taxon>
        <taxon>Betaproteobacteria</taxon>
        <taxon>Burkholderiales</taxon>
        <taxon>Alcaligenaceae</taxon>
        <taxon>Bordetella</taxon>
    </lineage>
</organism>
<dbReference type="OrthoDB" id="5894408at2"/>
<keyword evidence="2" id="KW-0812">Transmembrane</keyword>
<dbReference type="AlphaFoldDB" id="A0A1W6YJ56"/>
<dbReference type="Pfam" id="PF16448">
    <property type="entry name" value="LapD_MoxY_N"/>
    <property type="match status" value="1"/>
</dbReference>
<sequence>MGLPPTMERAALPMSLLRQLLVSVAAVTALLLIGSQMLNIDAARRYLGDELRARGEMAAATLAAVFGRDPAADESTWRAVAQDIFASGAYRRIEVHGGLAFEYVKQELPGAVPDWFASLIAPRPPAASRPFKTTSGVAGTVTVVADDTEALRALWRHSVGLALLVAFAGLCWLVYARGMVRWLQKRVLHGISAQVRALAHGDPAPPVALPPWREVADVADALAEARERLRMTAEEAHARIESLQLELNLDPVTRLPNRKYFFNELRRALTGGTQAPNAESGHVLMFRQRDLAAINRHMPRDITDQWLRSVGLRLDQKLGRHHVPPYLLARLNGSDFALLLQGVAASQAAPLADELRHELRALRVSLGENQWCRWALATAPYARGDRASELLALLDHALMRAESADTDSPVRAESPGMAEAAGELQWRDTLVMALEQHRFSLASQALLGADGATLRHEGTLMLHDADAQGPLPAHIFMPAAVRLGLSPECDIQAIRLALDWLVSHGGTLSVALALPSLGQSNFLSRLGQMLRDRPAQAGRLVLEVEARGLLENFDHVRALCAVVCDVGARIGVSHLSDDFNVMTRLHELPVAYVKLGASFVDAMARSPGSRHLATSVRETAKGLGVEVYADGRADEDTTAFLARQGIAVIAHPIESLAA</sequence>
<dbReference type="CDD" id="cd01948">
    <property type="entry name" value="EAL"/>
    <property type="match status" value="1"/>
</dbReference>
<dbReference type="SUPFAM" id="SSF55073">
    <property type="entry name" value="Nucleotide cyclase"/>
    <property type="match status" value="1"/>
</dbReference>
<evidence type="ECO:0000256" key="1">
    <source>
        <dbReference type="SAM" id="Coils"/>
    </source>
</evidence>
<feature type="domain" description="GGDEF" evidence="5">
    <location>
        <begin position="279"/>
        <end position="414"/>
    </location>
</feature>
<dbReference type="Proteomes" id="UP000194151">
    <property type="component" value="Chromosome"/>
</dbReference>
<evidence type="ECO:0000313" key="6">
    <source>
        <dbReference type="EMBL" id="ARP81080.1"/>
    </source>
</evidence>